<dbReference type="CDD" id="cd04301">
    <property type="entry name" value="NAT_SF"/>
    <property type="match status" value="1"/>
</dbReference>
<proteinExistence type="predicted"/>
<reference evidence="2" key="2">
    <citation type="submission" date="2020-09" db="EMBL/GenBank/DDBJ databases">
        <authorList>
            <person name="Sun Q."/>
            <person name="Zhou Y."/>
        </authorList>
    </citation>
    <scope>NUCLEOTIDE SEQUENCE</scope>
    <source>
        <strain evidence="2">CGMCC 1.15320</strain>
    </source>
</reference>
<dbReference type="EMBL" id="BMIF01000003">
    <property type="protein sequence ID" value="GGA61949.1"/>
    <property type="molecule type" value="Genomic_DNA"/>
</dbReference>
<dbReference type="PANTHER" id="PTHR31435">
    <property type="entry name" value="PROTEIN NATD1"/>
    <property type="match status" value="1"/>
</dbReference>
<comment type="caution">
    <text evidence="2">The sequence shown here is derived from an EMBL/GenBank/DDBJ whole genome shotgun (WGS) entry which is preliminary data.</text>
</comment>
<accession>A0A916W2W7</accession>
<protein>
    <submittedName>
        <fullName evidence="2">N-acetyltransferase</fullName>
    </submittedName>
</protein>
<dbReference type="PANTHER" id="PTHR31435:SF10">
    <property type="entry name" value="BSR4717 PROTEIN"/>
    <property type="match status" value="1"/>
</dbReference>
<gene>
    <name evidence="2" type="ORF">GCM10011385_14630</name>
</gene>
<dbReference type="InterPro" id="IPR031165">
    <property type="entry name" value="GNAT_YJDJ"/>
</dbReference>
<sequence>MTDIELQDFGTKGRYVLARDGDEAELTYVKVGEHEIVVDHTFVPPAWRGQGVAEKLVRHVVDDARARGFKIRPVCPYVVVAFRRHPEWADIQA</sequence>
<dbReference type="InterPro" id="IPR045057">
    <property type="entry name" value="Gcn5-rel_NAT"/>
</dbReference>
<dbReference type="PROSITE" id="PS51729">
    <property type="entry name" value="GNAT_YJDJ"/>
    <property type="match status" value="1"/>
</dbReference>
<feature type="domain" description="N-acetyltransferase" evidence="1">
    <location>
        <begin position="7"/>
        <end position="93"/>
    </location>
</feature>
<keyword evidence="3" id="KW-1185">Reference proteome</keyword>
<dbReference type="Proteomes" id="UP000636264">
    <property type="component" value="Unassembled WGS sequence"/>
</dbReference>
<evidence type="ECO:0000259" key="1">
    <source>
        <dbReference type="PROSITE" id="PS51729"/>
    </source>
</evidence>
<evidence type="ECO:0000313" key="2">
    <source>
        <dbReference type="EMBL" id="GGA61949.1"/>
    </source>
</evidence>
<dbReference type="Gene3D" id="3.40.630.30">
    <property type="match status" value="1"/>
</dbReference>
<organism evidence="2 3">
    <name type="scientific">Nitratireductor aestuarii</name>
    <dbReference type="NCBI Taxonomy" id="1735103"/>
    <lineage>
        <taxon>Bacteria</taxon>
        <taxon>Pseudomonadati</taxon>
        <taxon>Pseudomonadota</taxon>
        <taxon>Alphaproteobacteria</taxon>
        <taxon>Hyphomicrobiales</taxon>
        <taxon>Phyllobacteriaceae</taxon>
        <taxon>Nitratireductor</taxon>
    </lineage>
</organism>
<dbReference type="SUPFAM" id="SSF55729">
    <property type="entry name" value="Acyl-CoA N-acyltransferases (Nat)"/>
    <property type="match status" value="1"/>
</dbReference>
<name>A0A916W2W7_9HYPH</name>
<dbReference type="AlphaFoldDB" id="A0A916W2W7"/>
<dbReference type="RefSeq" id="WP_188720301.1">
    <property type="nucleotide sequence ID" value="NZ_BMIF01000003.1"/>
</dbReference>
<dbReference type="Pfam" id="PF14542">
    <property type="entry name" value="Acetyltransf_CG"/>
    <property type="match status" value="1"/>
</dbReference>
<reference evidence="2" key="1">
    <citation type="journal article" date="2014" name="Int. J. Syst. Evol. Microbiol.">
        <title>Complete genome sequence of Corynebacterium casei LMG S-19264T (=DSM 44701T), isolated from a smear-ripened cheese.</title>
        <authorList>
            <consortium name="US DOE Joint Genome Institute (JGI-PGF)"/>
            <person name="Walter F."/>
            <person name="Albersmeier A."/>
            <person name="Kalinowski J."/>
            <person name="Ruckert C."/>
        </authorList>
    </citation>
    <scope>NUCLEOTIDE SEQUENCE</scope>
    <source>
        <strain evidence="2">CGMCC 1.15320</strain>
    </source>
</reference>
<evidence type="ECO:0000313" key="3">
    <source>
        <dbReference type="Proteomes" id="UP000636264"/>
    </source>
</evidence>
<dbReference type="InterPro" id="IPR016181">
    <property type="entry name" value="Acyl_CoA_acyltransferase"/>
</dbReference>